<feature type="region of interest" description="Disordered" evidence="1">
    <location>
        <begin position="247"/>
        <end position="281"/>
    </location>
</feature>
<accession>A0A8H6IIA5</accession>
<feature type="transmembrane region" description="Helical" evidence="2">
    <location>
        <begin position="323"/>
        <end position="341"/>
    </location>
</feature>
<evidence type="ECO:0000313" key="3">
    <source>
        <dbReference type="EMBL" id="KAF6766046.1"/>
    </source>
</evidence>
<evidence type="ECO:0008006" key="5">
    <source>
        <dbReference type="Google" id="ProtNLM"/>
    </source>
</evidence>
<feature type="transmembrane region" description="Helical" evidence="2">
    <location>
        <begin position="154"/>
        <end position="178"/>
    </location>
</feature>
<dbReference type="PANTHER" id="PTHR37402">
    <property type="entry name" value="GRAM DOMAIN-CONTAINING PROTEIN 4"/>
    <property type="match status" value="1"/>
</dbReference>
<protein>
    <recommendedName>
        <fullName evidence="5">GRAM domain-containing protein</fullName>
    </recommendedName>
</protein>
<comment type="caution">
    <text evidence="3">The sequence shown here is derived from an EMBL/GenBank/DDBJ whole genome shotgun (WGS) entry which is preliminary data.</text>
</comment>
<organism evidence="3 4">
    <name type="scientific">Ephemerocybe angulata</name>
    <dbReference type="NCBI Taxonomy" id="980116"/>
    <lineage>
        <taxon>Eukaryota</taxon>
        <taxon>Fungi</taxon>
        <taxon>Dikarya</taxon>
        <taxon>Basidiomycota</taxon>
        <taxon>Agaricomycotina</taxon>
        <taxon>Agaricomycetes</taxon>
        <taxon>Agaricomycetidae</taxon>
        <taxon>Agaricales</taxon>
        <taxon>Agaricineae</taxon>
        <taxon>Psathyrellaceae</taxon>
        <taxon>Ephemerocybe</taxon>
    </lineage>
</organism>
<dbReference type="InterPro" id="IPR037847">
    <property type="entry name" value="GRAMDC4"/>
</dbReference>
<dbReference type="Proteomes" id="UP000521943">
    <property type="component" value="Unassembled WGS sequence"/>
</dbReference>
<evidence type="ECO:0000256" key="1">
    <source>
        <dbReference type="SAM" id="MobiDB-lite"/>
    </source>
</evidence>
<proteinExistence type="predicted"/>
<keyword evidence="2" id="KW-1133">Transmembrane helix</keyword>
<dbReference type="AlphaFoldDB" id="A0A8H6IIA5"/>
<name>A0A8H6IIA5_9AGAR</name>
<reference evidence="3 4" key="1">
    <citation type="submission" date="2020-07" db="EMBL/GenBank/DDBJ databases">
        <title>Comparative genomics of pyrophilous fungi reveals a link between fire events and developmental genes.</title>
        <authorList>
            <consortium name="DOE Joint Genome Institute"/>
            <person name="Steindorff A.S."/>
            <person name="Carver A."/>
            <person name="Calhoun S."/>
            <person name="Stillman K."/>
            <person name="Liu H."/>
            <person name="Lipzen A."/>
            <person name="Pangilinan J."/>
            <person name="Labutti K."/>
            <person name="Bruns T.D."/>
            <person name="Grigoriev I.V."/>
        </authorList>
    </citation>
    <scope>NUCLEOTIDE SEQUENCE [LARGE SCALE GENOMIC DNA]</scope>
    <source>
        <strain evidence="3 4">CBS 144469</strain>
    </source>
</reference>
<feature type="compositionally biased region" description="Basic and acidic residues" evidence="1">
    <location>
        <begin position="247"/>
        <end position="260"/>
    </location>
</feature>
<sequence>MEPPNTDPPAADAELSEAQLREQYENAEIQRFLHIFSTYVTEVKSADALEASQNVTSGTVNTELSIGDTESASMGQSDGKAVPAALCPSEHLARYYISPILPLQQHEIAPFTLARVRLTVNRLYIIAQIHVPHLKAVADLAQWADFKSSFLGCAAFWILWWYNALLPCLFLGLLVGVLHRGLFPYPSVQDLRTHHARITQADEFSDSLSTKISPTSTLDIKEVWRLYRLARTDWKKKFKSTKKPSEVKAEEFGARPKDDSESLAESEETEPVEDATILDDPNETKESKELRRVILHAFTEIADFHERMRNIAIWRNPAASKRYSAALFMLFLVTSLVPARYLAKGAYLALGIIFWHVIPIACALSPEDRSRIPPPLADVPTDAEYAMKLISERVAKGQDVQALFRPKQVQKDRPGKLRGLGKLIGEEGSRVAHMTSPSIAAHPLFSGAMAILAPDAHTDLHTYPAQRGTHPGLITLTMKRFLFTPFVTSSSKVDIDIKAITGVKKNGVLRGLQVSYLDPATQSEVEERFLWISGRDELFTRLIGLGKRSWKNI</sequence>
<keyword evidence="2" id="KW-0812">Transmembrane</keyword>
<evidence type="ECO:0000313" key="4">
    <source>
        <dbReference type="Proteomes" id="UP000521943"/>
    </source>
</evidence>
<keyword evidence="2" id="KW-0472">Membrane</keyword>
<dbReference type="EMBL" id="JACGCI010000001">
    <property type="protein sequence ID" value="KAF6766046.1"/>
    <property type="molecule type" value="Genomic_DNA"/>
</dbReference>
<dbReference type="OrthoDB" id="1708389at2759"/>
<evidence type="ECO:0000256" key="2">
    <source>
        <dbReference type="SAM" id="Phobius"/>
    </source>
</evidence>
<dbReference type="PANTHER" id="PTHR37402:SF1">
    <property type="entry name" value="GRAM DOMAIN-CONTAINING PROTEIN 4"/>
    <property type="match status" value="1"/>
</dbReference>
<gene>
    <name evidence="3" type="ORF">DFP72DRAFT_865393</name>
</gene>
<keyword evidence="4" id="KW-1185">Reference proteome</keyword>
<dbReference type="GO" id="GO:0006915">
    <property type="term" value="P:apoptotic process"/>
    <property type="evidence" value="ECO:0007669"/>
    <property type="project" value="InterPro"/>
</dbReference>
<feature type="compositionally biased region" description="Acidic residues" evidence="1">
    <location>
        <begin position="261"/>
        <end position="281"/>
    </location>
</feature>